<protein>
    <recommendedName>
        <fullName evidence="6">Phytocyanin domain-containing protein</fullName>
    </recommendedName>
</protein>
<dbReference type="InterPro" id="IPR052953">
    <property type="entry name" value="Ser-rich/MCO-related"/>
</dbReference>
<dbReference type="OrthoDB" id="2331100at2759"/>
<feature type="compositionally biased region" description="Low complexity" evidence="1">
    <location>
        <begin position="211"/>
        <end position="242"/>
    </location>
</feature>
<dbReference type="GeneID" id="34591638"/>
<dbReference type="SUPFAM" id="SSF49503">
    <property type="entry name" value="Cupredoxins"/>
    <property type="match status" value="1"/>
</dbReference>
<dbReference type="InterPro" id="IPR008972">
    <property type="entry name" value="Cupredoxin"/>
</dbReference>
<dbReference type="PANTHER" id="PTHR34883">
    <property type="entry name" value="SERINE-RICH PROTEIN, PUTATIVE-RELATED-RELATED"/>
    <property type="match status" value="1"/>
</dbReference>
<dbReference type="RefSeq" id="XP_022497508.1">
    <property type="nucleotide sequence ID" value="XM_022646511.1"/>
</dbReference>
<name>A0A178CQZ3_9EURO</name>
<feature type="region of interest" description="Disordered" evidence="1">
    <location>
        <begin position="196"/>
        <end position="242"/>
    </location>
</feature>
<keyword evidence="2" id="KW-0812">Transmembrane</keyword>
<keyword evidence="5" id="KW-1185">Reference proteome</keyword>
<feature type="region of interest" description="Disordered" evidence="1">
    <location>
        <begin position="423"/>
        <end position="458"/>
    </location>
</feature>
<sequence length="458" mass="47352">MRRSIALFLGLAALASAQDTATPTSVTDVSTTTPTDSVTSAPATTSSSTSDSADSNSTTTASSTTQGPITHTVAVALGGFTFVPDVTLAKVGDTILFQFYPTNHSVIRSEYGYACIPYEDTGVDKVGFFSGFKPVDAILSEPPEWSIVVNDTNPIFYYCGAPGSCIDHQMVGVINPNATTSLQHQKDLASQSQFMLLPGQPWPDESEDPFTTATTSASATASPTGAGSSSGTTASEKSSSKSGLSGGAIAGIAIGGAAVALAAAVALYLCGRQSRARGINNKNIDDRPNTGHATQVSYNPQAPHGHLSYMTDPTKHMSMHSSVVGLGPSPALPGYVPSHDPTMSPPLHPAYPMPMSDSLSPGPMMPGSELASPHSPSPSQMYAVPAYSSGIPQSILSRNGTPVHSIYNAPPPPHVHEMAASEPLLHPQSPPPPPQGDGIMGFIRRSSVSKTGGVERYG</sequence>
<reference evidence="4 5" key="1">
    <citation type="submission" date="2016-03" db="EMBL/GenBank/DDBJ databases">
        <title>The draft genome sequence of Fonsecaea nubica causative agent of cutaneous subcutaneous infection in human host.</title>
        <authorList>
            <person name="Costa F."/>
            <person name="Sybren D.H."/>
            <person name="Raittz R.T."/>
            <person name="Weiss V.A."/>
            <person name="Leao A.C."/>
            <person name="Gomes R."/>
            <person name="De Souza E.M."/>
            <person name="Pedrosa F.O."/>
            <person name="Steffens M.B."/>
            <person name="Bombassaro A."/>
            <person name="Tadra-Sfeir M.Z."/>
            <person name="Moreno L.F."/>
            <person name="Najafzadeh M.J."/>
            <person name="Felipe M.S."/>
            <person name="Teixeira M."/>
            <person name="Sun J."/>
            <person name="Xi L."/>
            <person name="Castro M.A."/>
            <person name="Vicente V.A."/>
        </authorList>
    </citation>
    <scope>NUCLEOTIDE SEQUENCE [LARGE SCALE GENOMIC DNA]</scope>
    <source>
        <strain evidence="4 5">CBS 269.64</strain>
    </source>
</reference>
<keyword evidence="2" id="KW-1133">Transmembrane helix</keyword>
<comment type="caution">
    <text evidence="4">The sequence shown here is derived from an EMBL/GenBank/DDBJ whole genome shotgun (WGS) entry which is preliminary data.</text>
</comment>
<gene>
    <name evidence="4" type="ORF">AYO20_08231</name>
</gene>
<dbReference type="Gene3D" id="2.60.40.420">
    <property type="entry name" value="Cupredoxins - blue copper proteins"/>
    <property type="match status" value="1"/>
</dbReference>
<feature type="transmembrane region" description="Helical" evidence="2">
    <location>
        <begin position="248"/>
        <end position="270"/>
    </location>
</feature>
<feature type="signal peptide" evidence="3">
    <location>
        <begin position="1"/>
        <end position="17"/>
    </location>
</feature>
<feature type="region of interest" description="Disordered" evidence="1">
    <location>
        <begin position="22"/>
        <end position="65"/>
    </location>
</feature>
<evidence type="ECO:0008006" key="6">
    <source>
        <dbReference type="Google" id="ProtNLM"/>
    </source>
</evidence>
<organism evidence="4 5">
    <name type="scientific">Fonsecaea nubica</name>
    <dbReference type="NCBI Taxonomy" id="856822"/>
    <lineage>
        <taxon>Eukaryota</taxon>
        <taxon>Fungi</taxon>
        <taxon>Dikarya</taxon>
        <taxon>Ascomycota</taxon>
        <taxon>Pezizomycotina</taxon>
        <taxon>Eurotiomycetes</taxon>
        <taxon>Chaetothyriomycetidae</taxon>
        <taxon>Chaetothyriales</taxon>
        <taxon>Herpotrichiellaceae</taxon>
        <taxon>Fonsecaea</taxon>
    </lineage>
</organism>
<keyword evidence="3" id="KW-0732">Signal</keyword>
<evidence type="ECO:0000256" key="1">
    <source>
        <dbReference type="SAM" id="MobiDB-lite"/>
    </source>
</evidence>
<dbReference type="PANTHER" id="PTHR34883:SF8">
    <property type="entry name" value="EXTRACELLULAR SERINE-RICH PROTEIN (AFU_ORTHOLOGUE AFUA_6G00670)"/>
    <property type="match status" value="1"/>
</dbReference>
<feature type="chain" id="PRO_5008083781" description="Phytocyanin domain-containing protein" evidence="3">
    <location>
        <begin position="18"/>
        <end position="458"/>
    </location>
</feature>
<dbReference type="CDD" id="cd00920">
    <property type="entry name" value="Cupredoxin"/>
    <property type="match status" value="1"/>
</dbReference>
<accession>A0A178CQZ3</accession>
<evidence type="ECO:0000256" key="3">
    <source>
        <dbReference type="SAM" id="SignalP"/>
    </source>
</evidence>
<keyword evidence="2" id="KW-0472">Membrane</keyword>
<evidence type="ECO:0000256" key="2">
    <source>
        <dbReference type="SAM" id="Phobius"/>
    </source>
</evidence>
<evidence type="ECO:0000313" key="5">
    <source>
        <dbReference type="Proteomes" id="UP000185904"/>
    </source>
</evidence>
<evidence type="ECO:0000313" key="4">
    <source>
        <dbReference type="EMBL" id="OAL31321.1"/>
    </source>
</evidence>
<feature type="region of interest" description="Disordered" evidence="1">
    <location>
        <begin position="359"/>
        <end position="379"/>
    </location>
</feature>
<proteinExistence type="predicted"/>
<dbReference type="AlphaFoldDB" id="A0A178CQZ3"/>
<dbReference type="Proteomes" id="UP000185904">
    <property type="component" value="Unassembled WGS sequence"/>
</dbReference>
<dbReference type="EMBL" id="LVCJ01000063">
    <property type="protein sequence ID" value="OAL31321.1"/>
    <property type="molecule type" value="Genomic_DNA"/>
</dbReference>